<evidence type="ECO:0000313" key="3">
    <source>
        <dbReference type="Proteomes" id="UP000244093"/>
    </source>
</evidence>
<feature type="transmembrane region" description="Helical" evidence="1">
    <location>
        <begin position="274"/>
        <end position="294"/>
    </location>
</feature>
<accession>A0A2R7Y4N3</accession>
<reference evidence="2 3" key="1">
    <citation type="journal article" date="2018" name="Syst. Appl. Microbiol.">
        <title>A new symbiotic nanoarchaeote (Candidatus Nanoclepta minutus) and its host (Zestosphaera tikiterensis gen. nov., sp. nov.) from a New Zealand hot spring.</title>
        <authorList>
            <person name="St John E."/>
            <person name="Liu Y."/>
            <person name="Podar M."/>
            <person name="Stott M.B."/>
            <person name="Meneghin J."/>
            <person name="Chen Z."/>
            <person name="Lagutin K."/>
            <person name="Mitchell K."/>
            <person name="Reysenbach A.L."/>
        </authorList>
    </citation>
    <scope>NUCLEOTIDE SEQUENCE [LARGE SCALE GENOMIC DNA]</scope>
    <source>
        <strain evidence="2">NZ3</strain>
    </source>
</reference>
<dbReference type="Proteomes" id="UP000244093">
    <property type="component" value="Unassembled WGS sequence"/>
</dbReference>
<evidence type="ECO:0000313" key="2">
    <source>
        <dbReference type="EMBL" id="PUA32506.1"/>
    </source>
</evidence>
<organism evidence="2 3">
    <name type="scientific">Zestosphaera tikiterensis</name>
    <dbReference type="NCBI Taxonomy" id="1973259"/>
    <lineage>
        <taxon>Archaea</taxon>
        <taxon>Thermoproteota</taxon>
        <taxon>Thermoprotei</taxon>
        <taxon>Desulfurococcales</taxon>
        <taxon>Desulfurococcaceae</taxon>
        <taxon>Zestosphaera</taxon>
    </lineage>
</organism>
<dbReference type="AlphaFoldDB" id="A0A2R7Y4N3"/>
<evidence type="ECO:0000256" key="1">
    <source>
        <dbReference type="SAM" id="Phobius"/>
    </source>
</evidence>
<keyword evidence="1" id="KW-0472">Membrane</keyword>
<gene>
    <name evidence="2" type="ORF">B7O98_07595</name>
</gene>
<proteinExistence type="predicted"/>
<keyword evidence="1" id="KW-1133">Transmembrane helix</keyword>
<protein>
    <recommendedName>
        <fullName evidence="4">DUF4350 domain-containing protein</fullName>
    </recommendedName>
</protein>
<keyword evidence="1" id="KW-0812">Transmembrane</keyword>
<dbReference type="EMBL" id="NBVN01000004">
    <property type="protein sequence ID" value="PUA32506.1"/>
    <property type="molecule type" value="Genomic_DNA"/>
</dbReference>
<evidence type="ECO:0008006" key="4">
    <source>
        <dbReference type="Google" id="ProtNLM"/>
    </source>
</evidence>
<sequence length="365" mass="40519">MRRSTTYLLTLMLVIALSLEPLLVGVRYSGASPDNVEYDGTSNLIQLLRMWGYNTYVIKGWDFLARPNVEGSCNVLMIISPEKPYYSYELNVIEDLTFRGTHVIIADEGVFSNAVLNALKSHVRISNTRVYVGSEETFEAVVEIGGVRHSIYFAYASALNVTGGGVKVLSEVSGFKIAAEENLSKSKLLVIGDGSVFTNAALVTPSSINPYVRFLNSILTYLCGDKPPTVIVDGSKYGLEAEPLSKLITSGDLSYLIASLINPLRLRLVVEDAFLTYAFISFLIVLLFFPYIYYRVIADALPRHKVKYSIVEELSVFLKFPHILARELSDVCVSEAPEEIKEVCRGGRKLLSEDSVKWLIDLVAK</sequence>
<name>A0A2R7Y4N3_9CREN</name>
<comment type="caution">
    <text evidence="2">The sequence shown here is derived from an EMBL/GenBank/DDBJ whole genome shotgun (WGS) entry which is preliminary data.</text>
</comment>